<evidence type="ECO:0000313" key="5">
    <source>
        <dbReference type="Proteomes" id="UP000001307"/>
    </source>
</evidence>
<dbReference type="OrthoDB" id="10355995at2759"/>
<feature type="chain" id="PRO_5003193215" evidence="3">
    <location>
        <begin position="19"/>
        <end position="245"/>
    </location>
</feature>
<feature type="compositionally biased region" description="Polar residues" evidence="1">
    <location>
        <begin position="17"/>
        <end position="44"/>
    </location>
</feature>
<keyword evidence="3" id="KW-0732">Signal</keyword>
<dbReference type="AlphaFoldDB" id="E4XRE3"/>
<evidence type="ECO:0000256" key="3">
    <source>
        <dbReference type="SAM" id="SignalP"/>
    </source>
</evidence>
<feature type="signal peptide" evidence="3">
    <location>
        <begin position="1"/>
        <end position="18"/>
    </location>
</feature>
<protein>
    <submittedName>
        <fullName evidence="4">Uncharacterized protein</fullName>
    </submittedName>
</protein>
<dbReference type="Proteomes" id="UP000001307">
    <property type="component" value="Unassembled WGS sequence"/>
</dbReference>
<gene>
    <name evidence="4" type="ORF">GSOID_T00001727001</name>
</gene>
<feature type="region of interest" description="Disordered" evidence="1">
    <location>
        <begin position="17"/>
        <end position="56"/>
    </location>
</feature>
<keyword evidence="2" id="KW-1133">Transmembrane helix</keyword>
<dbReference type="InParanoid" id="E4XRE3"/>
<sequence length="245" mass="27502">MRICFFLLVLENFGQNLSSTSSASPTTRQRATSTQAPQPKLSTHTQKHSKTHPTLVHNTTRVVLEKTDHPVYTACEKQWEQKIEISVGLHLPQRHHGERVNKKEIPDEAIRKLLAKELSVVAGPVCVTESQYLAIHSKEDREIKIPLHVFGNSKKAAEKIDELIVLHAQQNGTEVLLDSPLWPHGAYLIDVDGIDLANIGSHKKVFGFIVFLLLISIGVIGFLVYKRGLLRRFGNQEYPGRLIAN</sequence>
<keyword evidence="5" id="KW-1185">Reference proteome</keyword>
<feature type="transmembrane region" description="Helical" evidence="2">
    <location>
        <begin position="205"/>
        <end position="225"/>
    </location>
</feature>
<keyword evidence="2" id="KW-0472">Membrane</keyword>
<accession>E4XRE3</accession>
<evidence type="ECO:0000256" key="2">
    <source>
        <dbReference type="SAM" id="Phobius"/>
    </source>
</evidence>
<name>E4XRE3_OIKDI</name>
<evidence type="ECO:0000313" key="4">
    <source>
        <dbReference type="EMBL" id="CBY12359.1"/>
    </source>
</evidence>
<organism evidence="4">
    <name type="scientific">Oikopleura dioica</name>
    <name type="common">Tunicate</name>
    <dbReference type="NCBI Taxonomy" id="34765"/>
    <lineage>
        <taxon>Eukaryota</taxon>
        <taxon>Metazoa</taxon>
        <taxon>Chordata</taxon>
        <taxon>Tunicata</taxon>
        <taxon>Appendicularia</taxon>
        <taxon>Copelata</taxon>
        <taxon>Oikopleuridae</taxon>
        <taxon>Oikopleura</taxon>
    </lineage>
</organism>
<reference evidence="4" key="1">
    <citation type="journal article" date="2010" name="Science">
        <title>Plasticity of animal genome architecture unmasked by rapid evolution of a pelagic tunicate.</title>
        <authorList>
            <person name="Denoeud F."/>
            <person name="Henriet S."/>
            <person name="Mungpakdee S."/>
            <person name="Aury J.M."/>
            <person name="Da Silva C."/>
            <person name="Brinkmann H."/>
            <person name="Mikhaleva J."/>
            <person name="Olsen L.C."/>
            <person name="Jubin C."/>
            <person name="Canestro C."/>
            <person name="Bouquet J.M."/>
            <person name="Danks G."/>
            <person name="Poulain J."/>
            <person name="Campsteijn C."/>
            <person name="Adamski M."/>
            <person name="Cross I."/>
            <person name="Yadetie F."/>
            <person name="Muffato M."/>
            <person name="Louis A."/>
            <person name="Butcher S."/>
            <person name="Tsagkogeorga G."/>
            <person name="Konrad A."/>
            <person name="Singh S."/>
            <person name="Jensen M.F."/>
            <person name="Cong E.H."/>
            <person name="Eikeseth-Otteraa H."/>
            <person name="Noel B."/>
            <person name="Anthouard V."/>
            <person name="Porcel B.M."/>
            <person name="Kachouri-Lafond R."/>
            <person name="Nishino A."/>
            <person name="Ugolini M."/>
            <person name="Chourrout P."/>
            <person name="Nishida H."/>
            <person name="Aasland R."/>
            <person name="Huzurbazar S."/>
            <person name="Westhof E."/>
            <person name="Delsuc F."/>
            <person name="Lehrach H."/>
            <person name="Reinhardt R."/>
            <person name="Weissenbach J."/>
            <person name="Roy S.W."/>
            <person name="Artiguenave F."/>
            <person name="Postlethwait J.H."/>
            <person name="Manak J.R."/>
            <person name="Thompson E.M."/>
            <person name="Jaillon O."/>
            <person name="Du Pasquier L."/>
            <person name="Boudinot P."/>
            <person name="Liberles D.A."/>
            <person name="Volff J.N."/>
            <person name="Philippe H."/>
            <person name="Lenhard B."/>
            <person name="Roest Crollius H."/>
            <person name="Wincker P."/>
            <person name="Chourrout D."/>
        </authorList>
    </citation>
    <scope>NUCLEOTIDE SEQUENCE [LARGE SCALE GENOMIC DNA]</scope>
</reference>
<dbReference type="EMBL" id="FN653117">
    <property type="protein sequence ID" value="CBY12359.1"/>
    <property type="molecule type" value="Genomic_DNA"/>
</dbReference>
<proteinExistence type="predicted"/>
<evidence type="ECO:0000256" key="1">
    <source>
        <dbReference type="SAM" id="MobiDB-lite"/>
    </source>
</evidence>
<keyword evidence="2" id="KW-0812">Transmembrane</keyword>